<gene>
    <name evidence="2" type="ORF">HDG70_000922</name>
</gene>
<evidence type="ECO:0000256" key="1">
    <source>
        <dbReference type="SAM" id="SignalP"/>
    </source>
</evidence>
<dbReference type="RefSeq" id="WP_028052155.1">
    <property type="nucleotide sequence ID" value="NZ_ATYG01000015.1"/>
</dbReference>
<keyword evidence="1" id="KW-0732">Signal</keyword>
<organism evidence="2 3">
    <name type="scientific">Carboxydothermus ferrireducens DSM 11255</name>
    <dbReference type="NCBI Taxonomy" id="1119529"/>
    <lineage>
        <taxon>Bacteria</taxon>
        <taxon>Bacillati</taxon>
        <taxon>Bacillota</taxon>
        <taxon>Clostridia</taxon>
        <taxon>Thermoanaerobacterales</taxon>
        <taxon>Thermoanaerobacteraceae</taxon>
        <taxon>Carboxydothermus</taxon>
    </lineage>
</organism>
<accession>A0ABX2R7R3</accession>
<evidence type="ECO:0000313" key="2">
    <source>
        <dbReference type="EMBL" id="NYE57216.1"/>
    </source>
</evidence>
<dbReference type="Proteomes" id="UP000604066">
    <property type="component" value="Unassembled WGS sequence"/>
</dbReference>
<protein>
    <submittedName>
        <fullName evidence="2">Uncharacterized protein</fullName>
    </submittedName>
</protein>
<dbReference type="EMBL" id="JACCBS010000001">
    <property type="protein sequence ID" value="NYE57216.1"/>
    <property type="molecule type" value="Genomic_DNA"/>
</dbReference>
<sequence>MKKKAALLLVLGLLALMVFTAVASAATTVTLTGKVVYSTIEKPHYELWVTTGMYAGMKYVLSGPFDFSKYVGKTIKASGTIYPYTIYCIPGFSVSMILAVY</sequence>
<keyword evidence="3" id="KW-1185">Reference proteome</keyword>
<feature type="chain" id="PRO_5046207587" evidence="1">
    <location>
        <begin position="26"/>
        <end position="101"/>
    </location>
</feature>
<reference evidence="2 3" key="1">
    <citation type="submission" date="2020-07" db="EMBL/GenBank/DDBJ databases">
        <title>Genomic Encyclopedia of Type Strains, Phase III (KMG-III): the genomes of soil and plant-associated and newly described type strains.</title>
        <authorList>
            <person name="Whitman W."/>
        </authorList>
    </citation>
    <scope>NUCLEOTIDE SEQUENCE [LARGE SCALE GENOMIC DNA]</scope>
    <source>
        <strain evidence="2 3">DSM 11255</strain>
    </source>
</reference>
<proteinExistence type="predicted"/>
<feature type="signal peptide" evidence="1">
    <location>
        <begin position="1"/>
        <end position="25"/>
    </location>
</feature>
<name>A0ABX2R7R3_9THEO</name>
<comment type="caution">
    <text evidence="2">The sequence shown here is derived from an EMBL/GenBank/DDBJ whole genome shotgun (WGS) entry which is preliminary data.</text>
</comment>
<evidence type="ECO:0000313" key="3">
    <source>
        <dbReference type="Proteomes" id="UP000604066"/>
    </source>
</evidence>